<name>A0AAJ0DK14_9PEZI</name>
<dbReference type="Proteomes" id="UP001271007">
    <property type="component" value="Unassembled WGS sequence"/>
</dbReference>
<sequence length="993" mass="111024">MFIPETFAAYRDADILMARTVLKMQYADGPSTGDHKLLADDPHLQITRAKTAGRITLLSATKANVTSHYGTLRVEIATEERVCVPSGLKYRYFDSTAQKFVATLEDTDTVARSLMYRLPKRAEALQKYLFRPHQSPDGVPTNNVIASPPQCPSHMTLEEYIRLCSMPMGHCIEWPNMLLETEVPSIDFKKEETALFFMQCSHQAGPPGRGTHRSAHQFLEGVKNGRALISSLNTAFARVKENWQSAQAVSIFAAVACRLLSLTGHADIENQCLQFLQALRTTTFCWAKMLRDKAQHANTDTDRAEFRAKSVELALICTLCADVDERFLSDILAQPESGSVFIQCCIIVQEGKRPYSAVNEPYLALLKHRFDKLLFRSFSLLRLSRSGIENAIKGSWSAYKPGDGWKPSAGGGGHWIHTRTVIDGHDGPLAVHLDLLSGELLVNGRTLGRPRDEVEKQSLWQTLFRDTAIEVMPTTVPGMEASIKQLHQGFDVHFGLQDFGSSTELIVKASSHGTVYQLLPPRLFSGRLPEAFVQRHVHWYNVTDNVVEFRSINHPWDDPSWTLRRVSQSAWRLGNNGKFLVGMASLTANKMAEILQPLVDPQHIHCILQQSGHLEVEVPSIRLNFFLERGQPHLRSRDFRGMSVDQMQSLDTLVGLENKLLLRRGTSTERAVLIPEGNVNYELGPGHTRVHIAKSSITKVHYLSVDCRLGRLVDDTGSLQTKLHLVLLHALTASSLPDPLLGKTGTEQALAMLKQASVRSFAQLSEDNTAILRRIASLSPGRSYYPTHFREVQQIAWDDCLSFFSQHNDFVTCVRAIFDQAERSRVLYQGSVCNLPDLKAVERHLRERDAIRSSIFRVSGFGAESHSRKHDVSHEARDRNQSSLMGSQARILSGLVGNGKGARQYVCPTPAELWERVSRSKKVYGPNSAAAHSQIQPVTQQSAVLVNEGFDVAHILSLHRVLSEIDRGGVTGSVSNQQLMMWYHILLSCSKWV</sequence>
<evidence type="ECO:0000313" key="1">
    <source>
        <dbReference type="EMBL" id="KAK3051905.1"/>
    </source>
</evidence>
<keyword evidence="2" id="KW-1185">Reference proteome</keyword>
<proteinExistence type="predicted"/>
<accession>A0AAJ0DK14</accession>
<comment type="caution">
    <text evidence="1">The sequence shown here is derived from an EMBL/GenBank/DDBJ whole genome shotgun (WGS) entry which is preliminary data.</text>
</comment>
<dbReference type="AlphaFoldDB" id="A0AAJ0DK14"/>
<organism evidence="1 2">
    <name type="scientific">Extremus antarcticus</name>
    <dbReference type="NCBI Taxonomy" id="702011"/>
    <lineage>
        <taxon>Eukaryota</taxon>
        <taxon>Fungi</taxon>
        <taxon>Dikarya</taxon>
        <taxon>Ascomycota</taxon>
        <taxon>Pezizomycotina</taxon>
        <taxon>Dothideomycetes</taxon>
        <taxon>Dothideomycetidae</taxon>
        <taxon>Mycosphaerellales</taxon>
        <taxon>Extremaceae</taxon>
        <taxon>Extremus</taxon>
    </lineage>
</organism>
<protein>
    <submittedName>
        <fullName evidence="1">Uncharacterized protein</fullName>
    </submittedName>
</protein>
<reference evidence="1" key="1">
    <citation type="submission" date="2023-04" db="EMBL/GenBank/DDBJ databases">
        <title>Black Yeasts Isolated from many extreme environments.</title>
        <authorList>
            <person name="Coleine C."/>
            <person name="Stajich J.E."/>
            <person name="Selbmann L."/>
        </authorList>
    </citation>
    <scope>NUCLEOTIDE SEQUENCE</scope>
    <source>
        <strain evidence="1">CCFEE 5312</strain>
    </source>
</reference>
<evidence type="ECO:0000313" key="2">
    <source>
        <dbReference type="Proteomes" id="UP001271007"/>
    </source>
</evidence>
<dbReference type="EMBL" id="JAWDJX010000023">
    <property type="protein sequence ID" value="KAK3051905.1"/>
    <property type="molecule type" value="Genomic_DNA"/>
</dbReference>
<gene>
    <name evidence="1" type="ORF">LTR09_006859</name>
</gene>